<dbReference type="AlphaFoldDB" id="A0A9D0Z8V4"/>
<dbReference type="PROSITE" id="PS50995">
    <property type="entry name" value="HTH_MARR_2"/>
    <property type="match status" value="1"/>
</dbReference>
<dbReference type="PANTHER" id="PTHR33164:SF43">
    <property type="entry name" value="HTH-TYPE TRANSCRIPTIONAL REPRESSOR YETL"/>
    <property type="match status" value="1"/>
</dbReference>
<dbReference type="GO" id="GO:0006950">
    <property type="term" value="P:response to stress"/>
    <property type="evidence" value="ECO:0007669"/>
    <property type="project" value="TreeGrafter"/>
</dbReference>
<dbReference type="InterPro" id="IPR039422">
    <property type="entry name" value="MarR/SlyA-like"/>
</dbReference>
<evidence type="ECO:0000313" key="2">
    <source>
        <dbReference type="EMBL" id="HIQ71123.1"/>
    </source>
</evidence>
<evidence type="ECO:0000259" key="1">
    <source>
        <dbReference type="PROSITE" id="PS50995"/>
    </source>
</evidence>
<evidence type="ECO:0000313" key="3">
    <source>
        <dbReference type="Proteomes" id="UP000886887"/>
    </source>
</evidence>
<name>A0A9D0Z8V4_9FIRM</name>
<dbReference type="SUPFAM" id="SSF46785">
    <property type="entry name" value="Winged helix' DNA-binding domain"/>
    <property type="match status" value="1"/>
</dbReference>
<gene>
    <name evidence="2" type="ORF">IAB73_02790</name>
</gene>
<proteinExistence type="predicted"/>
<reference evidence="2" key="2">
    <citation type="journal article" date="2021" name="PeerJ">
        <title>Extensive microbial diversity within the chicken gut microbiome revealed by metagenomics and culture.</title>
        <authorList>
            <person name="Gilroy R."/>
            <person name="Ravi A."/>
            <person name="Getino M."/>
            <person name="Pursley I."/>
            <person name="Horton D.L."/>
            <person name="Alikhan N.F."/>
            <person name="Baker D."/>
            <person name="Gharbi K."/>
            <person name="Hall N."/>
            <person name="Watson M."/>
            <person name="Adriaenssens E.M."/>
            <person name="Foster-Nyarko E."/>
            <person name="Jarju S."/>
            <person name="Secka A."/>
            <person name="Antonio M."/>
            <person name="Oren A."/>
            <person name="Chaudhuri R.R."/>
            <person name="La Ragione R."/>
            <person name="Hildebrand F."/>
            <person name="Pallen M.J."/>
        </authorList>
    </citation>
    <scope>NUCLEOTIDE SEQUENCE</scope>
    <source>
        <strain evidence="2">ChiSxjej2B14-6234</strain>
    </source>
</reference>
<dbReference type="InterPro" id="IPR036388">
    <property type="entry name" value="WH-like_DNA-bd_sf"/>
</dbReference>
<dbReference type="Pfam" id="PF12802">
    <property type="entry name" value="MarR_2"/>
    <property type="match status" value="1"/>
</dbReference>
<comment type="caution">
    <text evidence="2">The sequence shown here is derived from an EMBL/GenBank/DDBJ whole genome shotgun (WGS) entry which is preliminary data.</text>
</comment>
<dbReference type="Gene3D" id="1.10.10.10">
    <property type="entry name" value="Winged helix-like DNA-binding domain superfamily/Winged helix DNA-binding domain"/>
    <property type="match status" value="1"/>
</dbReference>
<dbReference type="InterPro" id="IPR036390">
    <property type="entry name" value="WH_DNA-bd_sf"/>
</dbReference>
<protein>
    <submittedName>
        <fullName evidence="2">Winged helix-turn-helix transcriptional regulator</fullName>
    </submittedName>
</protein>
<accession>A0A9D0Z8V4</accession>
<dbReference type="PANTHER" id="PTHR33164">
    <property type="entry name" value="TRANSCRIPTIONAL REGULATOR, MARR FAMILY"/>
    <property type="match status" value="1"/>
</dbReference>
<dbReference type="SMART" id="SM00347">
    <property type="entry name" value="HTH_MARR"/>
    <property type="match status" value="1"/>
</dbReference>
<dbReference type="GO" id="GO:0003700">
    <property type="term" value="F:DNA-binding transcription factor activity"/>
    <property type="evidence" value="ECO:0007669"/>
    <property type="project" value="InterPro"/>
</dbReference>
<sequence length="152" mass="17123">MRPFEEGFFAGLSKLERVYKRYVQEAVAEYQFTPNEIAVLMFLYNNAPSLDTASDIARYKRISKGLVARSVDSLLRRGLICAQRDEGDRRIVHLSLNAGCQDVLARLRASEERLVACAAEGIEPARLAVALDVLHRIDANMNRLLQDKGEEL</sequence>
<reference evidence="2" key="1">
    <citation type="submission" date="2020-10" db="EMBL/GenBank/DDBJ databases">
        <authorList>
            <person name="Gilroy R."/>
        </authorList>
    </citation>
    <scope>NUCLEOTIDE SEQUENCE</scope>
    <source>
        <strain evidence="2">ChiSxjej2B14-6234</strain>
    </source>
</reference>
<dbReference type="Proteomes" id="UP000886887">
    <property type="component" value="Unassembled WGS sequence"/>
</dbReference>
<organism evidence="2 3">
    <name type="scientific">Candidatus Onthenecus intestinigallinarum</name>
    <dbReference type="NCBI Taxonomy" id="2840875"/>
    <lineage>
        <taxon>Bacteria</taxon>
        <taxon>Bacillati</taxon>
        <taxon>Bacillota</taxon>
        <taxon>Clostridia</taxon>
        <taxon>Eubacteriales</taxon>
        <taxon>Candidatus Onthenecus</taxon>
    </lineage>
</organism>
<feature type="domain" description="HTH marR-type" evidence="1">
    <location>
        <begin position="5"/>
        <end position="139"/>
    </location>
</feature>
<dbReference type="InterPro" id="IPR000835">
    <property type="entry name" value="HTH_MarR-typ"/>
</dbReference>
<dbReference type="EMBL" id="DVFJ01000008">
    <property type="protein sequence ID" value="HIQ71123.1"/>
    <property type="molecule type" value="Genomic_DNA"/>
</dbReference>